<evidence type="ECO:0000313" key="4">
    <source>
        <dbReference type="Proteomes" id="UP000240418"/>
    </source>
</evidence>
<keyword evidence="2" id="KW-0732">Signal</keyword>
<evidence type="ECO:0000256" key="1">
    <source>
        <dbReference type="SAM" id="Phobius"/>
    </source>
</evidence>
<keyword evidence="4" id="KW-1185">Reference proteome</keyword>
<keyword evidence="1" id="KW-1133">Transmembrane helix</keyword>
<protein>
    <submittedName>
        <fullName evidence="3">Uncharacterized protein</fullName>
    </submittedName>
</protein>
<name>A0A2P8FHR7_9RHOB</name>
<keyword evidence="1" id="KW-0812">Transmembrane</keyword>
<gene>
    <name evidence="3" type="ORF">CLV88_102392</name>
</gene>
<proteinExistence type="predicted"/>
<evidence type="ECO:0000313" key="3">
    <source>
        <dbReference type="EMBL" id="PSL21272.1"/>
    </source>
</evidence>
<dbReference type="Proteomes" id="UP000240418">
    <property type="component" value="Unassembled WGS sequence"/>
</dbReference>
<reference evidence="3 4" key="1">
    <citation type="submission" date="2018-03" db="EMBL/GenBank/DDBJ databases">
        <title>Genomic Encyclopedia of Archaeal and Bacterial Type Strains, Phase II (KMG-II): from individual species to whole genera.</title>
        <authorList>
            <person name="Goeker M."/>
        </authorList>
    </citation>
    <scope>NUCLEOTIDE SEQUENCE [LARGE SCALE GENOMIC DNA]</scope>
    <source>
        <strain evidence="3 4">DSM 100673</strain>
    </source>
</reference>
<feature type="chain" id="PRO_5015192765" evidence="2">
    <location>
        <begin position="25"/>
        <end position="248"/>
    </location>
</feature>
<accession>A0A2P8FHR7</accession>
<dbReference type="AlphaFoldDB" id="A0A2P8FHR7"/>
<organism evidence="3 4">
    <name type="scientific">Shimia abyssi</name>
    <dbReference type="NCBI Taxonomy" id="1662395"/>
    <lineage>
        <taxon>Bacteria</taxon>
        <taxon>Pseudomonadati</taxon>
        <taxon>Pseudomonadota</taxon>
        <taxon>Alphaproteobacteria</taxon>
        <taxon>Rhodobacterales</taxon>
        <taxon>Roseobacteraceae</taxon>
    </lineage>
</organism>
<sequence length="248" mass="26931">MFIGLRKLTSIALALLLSASSGFAQSSHCGLPESVFHLAKALNGSVHATPQDRVAWRARLRGSIEKLDMDAVQQTLSSVGLRESRSIVGTLLIQAHRASSLGYEIDPKSVDQNVTNVIQLDQLVCKLSQTSPDPLPISSQSKIGQVTANLKLPRLIHSDTTTARMMLLLGSVSLTILTIYGLTLVYNWIYAYTHNRRLCRIQAVISQGLDVIDGHITLLDHKECHFQPVNDGALARVATLSNTSGVAL</sequence>
<feature type="signal peptide" evidence="2">
    <location>
        <begin position="1"/>
        <end position="24"/>
    </location>
</feature>
<dbReference type="EMBL" id="PYGJ01000002">
    <property type="protein sequence ID" value="PSL21272.1"/>
    <property type="molecule type" value="Genomic_DNA"/>
</dbReference>
<keyword evidence="1" id="KW-0472">Membrane</keyword>
<comment type="caution">
    <text evidence="3">The sequence shown here is derived from an EMBL/GenBank/DDBJ whole genome shotgun (WGS) entry which is preliminary data.</text>
</comment>
<feature type="transmembrane region" description="Helical" evidence="1">
    <location>
        <begin position="165"/>
        <end position="190"/>
    </location>
</feature>
<evidence type="ECO:0000256" key="2">
    <source>
        <dbReference type="SAM" id="SignalP"/>
    </source>
</evidence>